<evidence type="ECO:0000259" key="1">
    <source>
        <dbReference type="Pfam" id="PF13264"/>
    </source>
</evidence>
<evidence type="ECO:0000313" key="3">
    <source>
        <dbReference type="Proteomes" id="UP000335538"/>
    </source>
</evidence>
<sequence>MPNVRTPTAAVVDAAEDLALIAALMGGTRGMRAAAKKHLPQWPNEADNAYDARLSTATLFPAFPRTVEVLAAKPFSRPITLGDDIPSRIKQWCEDVDLQGRNLHSYAASLADAVLAEGMAGILVDHPPKEKGVKTVADERKAGLRPYFVHIRKGDILGWRSVRIKGVETLTQLRLLERVTVEDGPFGEKQIEQVRVLYIGKWEVWRETEKVDEHGDKVWAIHTTGTTTLKRIPFVVVYGKRTGFMTAVPPLMELAHANVEHWQSKSDQQTILHVARVPILFAKNLGDAQIVVGASTAIKADSADADLKFVEHTGKAIEAGRLSLLDLEDRMRQAGAELLVIKPGNVTEVQTLADNEQGMCALQRIAHDEEDAIDAALQLMAEWVGEPQGGHVTIYKEFGAATLAQASLELLRDMNIDGTFSDESLFREAQRRGVISPELDWNAEKTRIAANLKRPGAPVIQD</sequence>
<keyword evidence="2" id="KW-0238">DNA-binding</keyword>
<accession>A0A5E5BKD1</accession>
<dbReference type="Pfam" id="PF13264">
    <property type="entry name" value="DUF4055"/>
    <property type="match status" value="1"/>
</dbReference>
<protein>
    <submittedName>
        <fullName evidence="2">DNA-binding protein</fullName>
    </submittedName>
</protein>
<name>A0A5E5BKD1_9BURK</name>
<dbReference type="EMBL" id="CABPSR010000022">
    <property type="protein sequence ID" value="VVE85003.1"/>
    <property type="molecule type" value="Genomic_DNA"/>
</dbReference>
<dbReference type="Proteomes" id="UP000335538">
    <property type="component" value="Unassembled WGS sequence"/>
</dbReference>
<dbReference type="InterPro" id="IPR025129">
    <property type="entry name" value="DUF4055"/>
</dbReference>
<feature type="domain" description="DUF4055" evidence="1">
    <location>
        <begin position="250"/>
        <end position="383"/>
    </location>
</feature>
<proteinExistence type="predicted"/>
<gene>
    <name evidence="2" type="ORF">PSP31121_05036</name>
</gene>
<dbReference type="GO" id="GO:0003677">
    <property type="term" value="F:DNA binding"/>
    <property type="evidence" value="ECO:0007669"/>
    <property type="project" value="UniProtKB-KW"/>
</dbReference>
<reference evidence="2 3" key="1">
    <citation type="submission" date="2019-08" db="EMBL/GenBank/DDBJ databases">
        <authorList>
            <person name="Peeters C."/>
        </authorList>
    </citation>
    <scope>NUCLEOTIDE SEQUENCE [LARGE SCALE GENOMIC DNA]</scope>
    <source>
        <strain evidence="2 3">LMG 31121</strain>
    </source>
</reference>
<organism evidence="2 3">
    <name type="scientific">Pandoraea sputorum</name>
    <dbReference type="NCBI Taxonomy" id="93222"/>
    <lineage>
        <taxon>Bacteria</taxon>
        <taxon>Pseudomonadati</taxon>
        <taxon>Pseudomonadota</taxon>
        <taxon>Betaproteobacteria</taxon>
        <taxon>Burkholderiales</taxon>
        <taxon>Burkholderiaceae</taxon>
        <taxon>Pandoraea</taxon>
    </lineage>
</organism>
<evidence type="ECO:0000313" key="2">
    <source>
        <dbReference type="EMBL" id="VVE85003.1"/>
    </source>
</evidence>
<dbReference type="RefSeq" id="WP_150811190.1">
    <property type="nucleotide sequence ID" value="NZ_CABPSR010000022.1"/>
</dbReference>
<dbReference type="AlphaFoldDB" id="A0A5E5BKD1"/>